<dbReference type="InterPro" id="IPR051554">
    <property type="entry name" value="Acetyltransferase_Eis"/>
</dbReference>
<evidence type="ECO:0000313" key="5">
    <source>
        <dbReference type="Proteomes" id="UP000433493"/>
    </source>
</evidence>
<dbReference type="PANTHER" id="PTHR37817">
    <property type="entry name" value="N-ACETYLTRANSFERASE EIS"/>
    <property type="match status" value="1"/>
</dbReference>
<dbReference type="EMBL" id="WBKB01000006">
    <property type="protein sequence ID" value="KAB1642150.1"/>
    <property type="molecule type" value="Genomic_DNA"/>
</dbReference>
<dbReference type="Pfam" id="PF13530">
    <property type="entry name" value="SCP2_2"/>
    <property type="match status" value="1"/>
</dbReference>
<gene>
    <name evidence="4" type="ORF">F8O05_10005</name>
</gene>
<dbReference type="Gene3D" id="3.40.630.30">
    <property type="match status" value="2"/>
</dbReference>
<dbReference type="OrthoDB" id="8399956at2"/>
<dbReference type="SUPFAM" id="SSF55718">
    <property type="entry name" value="SCP-like"/>
    <property type="match status" value="1"/>
</dbReference>
<feature type="domain" description="Enhanced intracellular survival protein" evidence="2">
    <location>
        <begin position="343"/>
        <end position="443"/>
    </location>
</feature>
<keyword evidence="4" id="KW-0808">Transferase</keyword>
<dbReference type="SUPFAM" id="SSF55729">
    <property type="entry name" value="Acyl-CoA N-acyltransferases (Nat)"/>
    <property type="match status" value="1"/>
</dbReference>
<dbReference type="InterPro" id="IPR041380">
    <property type="entry name" value="Acetyltransf_17"/>
</dbReference>
<dbReference type="InterPro" id="IPR025559">
    <property type="entry name" value="Eis_dom"/>
</dbReference>
<dbReference type="AlphaFoldDB" id="A0A7J5B997"/>
<dbReference type="Gene3D" id="3.30.1050.10">
    <property type="entry name" value="SCP2 sterol-binding domain"/>
    <property type="match status" value="1"/>
</dbReference>
<dbReference type="RefSeq" id="WP_158052605.1">
    <property type="nucleotide sequence ID" value="NZ_WBKB01000006.1"/>
</dbReference>
<dbReference type="PANTHER" id="PTHR37817:SF1">
    <property type="entry name" value="N-ACETYLTRANSFERASE EIS"/>
    <property type="match status" value="1"/>
</dbReference>
<dbReference type="InterPro" id="IPR036527">
    <property type="entry name" value="SCP2_sterol-bd_dom_sf"/>
</dbReference>
<dbReference type="GO" id="GO:0034069">
    <property type="term" value="F:aminoglycoside N-acetyltransferase activity"/>
    <property type="evidence" value="ECO:0007669"/>
    <property type="project" value="TreeGrafter"/>
</dbReference>
<feature type="region of interest" description="Disordered" evidence="1">
    <location>
        <begin position="1"/>
        <end position="20"/>
    </location>
</feature>
<comment type="caution">
    <text evidence="4">The sequence shown here is derived from an EMBL/GenBank/DDBJ whole genome shotgun (WGS) entry which is preliminary data.</text>
</comment>
<feature type="domain" description="Eis-like acetyltransferase" evidence="3">
    <location>
        <begin position="247"/>
        <end position="331"/>
    </location>
</feature>
<evidence type="ECO:0000259" key="3">
    <source>
        <dbReference type="Pfam" id="PF17668"/>
    </source>
</evidence>
<evidence type="ECO:0000259" key="2">
    <source>
        <dbReference type="Pfam" id="PF13530"/>
    </source>
</evidence>
<evidence type="ECO:0000256" key="1">
    <source>
        <dbReference type="SAM" id="MobiDB-lite"/>
    </source>
</evidence>
<dbReference type="Proteomes" id="UP000433493">
    <property type="component" value="Unassembled WGS sequence"/>
</dbReference>
<sequence>MTAAEHGTDPGNSIGDRAGSGAELTLRRFRTGDAPGPLSEEVKAWLVAHEIGFQLPPGSAAKHEALAQARLADKAEFTGVYDAQNLYGAHIPVATYISYRRTLNAGRELLPAHLITGVGVRAEYQGRGILRRVISEDLARAQRDGVPIAALTATEGGIYSRFGFGVSTFQKSVEVDARTAKFREGHGATGTVQQIDRVTYDRVAEGVFDRFHGATTGSIGRATLTPRGIAGEFGFDQADLNPNPNRRFAAHIAASSGEIDGYVAYQHRGWHGSPRVIEAVDIVAETRAGYLALWEYLLRQSLTDVIRFEHAPAADVLPWALVDPRAYRVVTENDLLWLRILDVEQALAARDWLVDGDVTFQVQDALGLIDGAYRLETRSGKATVTRTASKEVDATIDASALASLYLGGVSVQQLLGTGLVRAASPEAVETLQRLFTTSTTPYTNTIF</sequence>
<organism evidence="4 5">
    <name type="scientific">Gulosibacter chungangensis</name>
    <dbReference type="NCBI Taxonomy" id="979746"/>
    <lineage>
        <taxon>Bacteria</taxon>
        <taxon>Bacillati</taxon>
        <taxon>Actinomycetota</taxon>
        <taxon>Actinomycetes</taxon>
        <taxon>Micrococcales</taxon>
        <taxon>Microbacteriaceae</taxon>
        <taxon>Gulosibacter</taxon>
    </lineage>
</organism>
<accession>A0A7J5B997</accession>
<reference evidence="4 5" key="1">
    <citation type="submission" date="2019-09" db="EMBL/GenBank/DDBJ databases">
        <title>Phylogeny of genus Pseudoclavibacter and closely related genus.</title>
        <authorList>
            <person name="Li Y."/>
        </authorList>
    </citation>
    <scope>NUCLEOTIDE SEQUENCE [LARGE SCALE GENOMIC DNA]</scope>
    <source>
        <strain evidence="4 5">KCTC 13959</strain>
    </source>
</reference>
<keyword evidence="5" id="KW-1185">Reference proteome</keyword>
<dbReference type="Pfam" id="PF13527">
    <property type="entry name" value="Acetyltransf_9"/>
    <property type="match status" value="1"/>
</dbReference>
<evidence type="ECO:0000313" key="4">
    <source>
        <dbReference type="EMBL" id="KAB1642150.1"/>
    </source>
</evidence>
<dbReference type="InterPro" id="IPR016181">
    <property type="entry name" value="Acyl_CoA_acyltransferase"/>
</dbReference>
<dbReference type="GO" id="GO:0030649">
    <property type="term" value="P:aminoglycoside antibiotic catabolic process"/>
    <property type="evidence" value="ECO:0007669"/>
    <property type="project" value="TreeGrafter"/>
</dbReference>
<proteinExistence type="predicted"/>
<protein>
    <submittedName>
        <fullName evidence="4">GNAT family N-acetyltransferase</fullName>
    </submittedName>
</protein>
<dbReference type="Pfam" id="PF17668">
    <property type="entry name" value="Acetyltransf_17"/>
    <property type="match status" value="1"/>
</dbReference>
<name>A0A7J5B997_9MICO</name>